<dbReference type="CDD" id="cd03057">
    <property type="entry name" value="GST_N_Beta"/>
    <property type="match status" value="1"/>
</dbReference>
<comment type="caution">
    <text evidence="4">The sequence shown here is derived from an EMBL/GenBank/DDBJ whole genome shotgun (WGS) entry which is preliminary data.</text>
</comment>
<dbReference type="Pfam" id="PF02798">
    <property type="entry name" value="GST_N"/>
    <property type="match status" value="1"/>
</dbReference>
<dbReference type="InterPro" id="IPR004045">
    <property type="entry name" value="Glutathione_S-Trfase_N"/>
</dbReference>
<dbReference type="InterPro" id="IPR004046">
    <property type="entry name" value="GST_C"/>
</dbReference>
<dbReference type="AlphaFoldDB" id="A0A6L8WCN7"/>
<keyword evidence="5" id="KW-1185">Reference proteome</keyword>
<dbReference type="PROSITE" id="PS50404">
    <property type="entry name" value="GST_NTER"/>
    <property type="match status" value="1"/>
</dbReference>
<sequence length="209" mass="23460">MLKLYYNPGTIALASHIALEESGADYEAKKLNPAIMEHTKPEYLAINPKGRVPSLVTDRGILTETPAILLYIAQVYGASAFPPPEDPYDLAQLQSFNNYLCSTLHVNHAHRKRGRRWVDEQNTAAIKAMEIKVKSNMEECFQMIEDEMFEGPWVMGPDYSIADPYLFTITQWMEGDGVDPADFPKLLAHRKAMLARPAVARVVAEHAAK</sequence>
<dbReference type="PROSITE" id="PS50405">
    <property type="entry name" value="GST_CTER"/>
    <property type="match status" value="1"/>
</dbReference>
<gene>
    <name evidence="4" type="ORF">GQE98_16215</name>
</gene>
<dbReference type="Gene3D" id="3.40.30.10">
    <property type="entry name" value="Glutaredoxin"/>
    <property type="match status" value="1"/>
</dbReference>
<dbReference type="Proteomes" id="UP000476030">
    <property type="component" value="Unassembled WGS sequence"/>
</dbReference>
<evidence type="ECO:0000256" key="1">
    <source>
        <dbReference type="RuleBase" id="RU003494"/>
    </source>
</evidence>
<comment type="similarity">
    <text evidence="1">Belongs to the GST superfamily.</text>
</comment>
<dbReference type="GO" id="GO:0016740">
    <property type="term" value="F:transferase activity"/>
    <property type="evidence" value="ECO:0007669"/>
    <property type="project" value="UniProtKB-KW"/>
</dbReference>
<dbReference type="CDD" id="cd03188">
    <property type="entry name" value="GST_C_Beta"/>
    <property type="match status" value="1"/>
</dbReference>
<dbReference type="PANTHER" id="PTHR44051">
    <property type="entry name" value="GLUTATHIONE S-TRANSFERASE-RELATED"/>
    <property type="match status" value="1"/>
</dbReference>
<dbReference type="SUPFAM" id="SSF52833">
    <property type="entry name" value="Thioredoxin-like"/>
    <property type="match status" value="1"/>
</dbReference>
<dbReference type="InterPro" id="IPR036249">
    <property type="entry name" value="Thioredoxin-like_sf"/>
</dbReference>
<organism evidence="4 5">
    <name type="scientific">Sneathiella litorea</name>
    <dbReference type="NCBI Taxonomy" id="2606216"/>
    <lineage>
        <taxon>Bacteria</taxon>
        <taxon>Pseudomonadati</taxon>
        <taxon>Pseudomonadota</taxon>
        <taxon>Alphaproteobacteria</taxon>
        <taxon>Sneathiellales</taxon>
        <taxon>Sneathiellaceae</taxon>
        <taxon>Sneathiella</taxon>
    </lineage>
</organism>
<dbReference type="SFLD" id="SFLDG00358">
    <property type="entry name" value="Main_(cytGST)"/>
    <property type="match status" value="1"/>
</dbReference>
<evidence type="ECO:0000313" key="4">
    <source>
        <dbReference type="EMBL" id="MZR32183.1"/>
    </source>
</evidence>
<dbReference type="Pfam" id="PF00043">
    <property type="entry name" value="GST_C"/>
    <property type="match status" value="1"/>
</dbReference>
<dbReference type="SFLD" id="SFLDS00019">
    <property type="entry name" value="Glutathione_Transferase_(cytos"/>
    <property type="match status" value="1"/>
</dbReference>
<reference evidence="4 5" key="1">
    <citation type="submission" date="2019-12" db="EMBL/GenBank/DDBJ databases">
        <title>Snethiella sp. nov. sp. isolated from sea sand.</title>
        <authorList>
            <person name="Kim J."/>
            <person name="Jeong S.E."/>
            <person name="Jung H.S."/>
            <person name="Jeon C.O."/>
        </authorList>
    </citation>
    <scope>NUCLEOTIDE SEQUENCE [LARGE SCALE GENOMIC DNA]</scope>
    <source>
        <strain evidence="4 5">DP05</strain>
    </source>
</reference>
<dbReference type="SUPFAM" id="SSF47616">
    <property type="entry name" value="GST C-terminal domain-like"/>
    <property type="match status" value="1"/>
</dbReference>
<evidence type="ECO:0000259" key="2">
    <source>
        <dbReference type="PROSITE" id="PS50404"/>
    </source>
</evidence>
<accession>A0A6L8WCN7</accession>
<dbReference type="Gene3D" id="1.20.1050.10">
    <property type="match status" value="1"/>
</dbReference>
<dbReference type="InterPro" id="IPR036282">
    <property type="entry name" value="Glutathione-S-Trfase_C_sf"/>
</dbReference>
<evidence type="ECO:0000259" key="3">
    <source>
        <dbReference type="PROSITE" id="PS50405"/>
    </source>
</evidence>
<dbReference type="EMBL" id="WTUW01000009">
    <property type="protein sequence ID" value="MZR32183.1"/>
    <property type="molecule type" value="Genomic_DNA"/>
</dbReference>
<dbReference type="InterPro" id="IPR040079">
    <property type="entry name" value="Glutathione_S-Trfase"/>
</dbReference>
<dbReference type="SFLD" id="SFLDG01150">
    <property type="entry name" value="Main.1:_Beta-like"/>
    <property type="match status" value="1"/>
</dbReference>
<proteinExistence type="inferred from homology"/>
<feature type="domain" description="GST C-terminal" evidence="3">
    <location>
        <begin position="86"/>
        <end position="209"/>
    </location>
</feature>
<name>A0A6L8WCN7_9PROT</name>
<protein>
    <submittedName>
        <fullName evidence="4">Glutathione S-transferase</fullName>
    </submittedName>
</protein>
<keyword evidence="4" id="KW-0808">Transferase</keyword>
<dbReference type="RefSeq" id="WP_161316748.1">
    <property type="nucleotide sequence ID" value="NZ_WTUW01000009.1"/>
</dbReference>
<dbReference type="PANTHER" id="PTHR44051:SF8">
    <property type="entry name" value="GLUTATHIONE S-TRANSFERASE GSTA"/>
    <property type="match status" value="1"/>
</dbReference>
<dbReference type="InterPro" id="IPR010987">
    <property type="entry name" value="Glutathione-S-Trfase_C-like"/>
</dbReference>
<evidence type="ECO:0000313" key="5">
    <source>
        <dbReference type="Proteomes" id="UP000476030"/>
    </source>
</evidence>
<feature type="domain" description="GST N-terminal" evidence="2">
    <location>
        <begin position="1"/>
        <end position="80"/>
    </location>
</feature>